<accession>A0A815AW79</accession>
<feature type="transmembrane region" description="Helical" evidence="1">
    <location>
        <begin position="12"/>
        <end position="31"/>
    </location>
</feature>
<comment type="caution">
    <text evidence="2">The sequence shown here is derived from an EMBL/GenBank/DDBJ whole genome shotgun (WGS) entry which is preliminary data.</text>
</comment>
<dbReference type="Proteomes" id="UP000663860">
    <property type="component" value="Unassembled WGS sequence"/>
</dbReference>
<dbReference type="PROSITE" id="PS51257">
    <property type="entry name" value="PROKAR_LIPOPROTEIN"/>
    <property type="match status" value="1"/>
</dbReference>
<keyword evidence="1" id="KW-0472">Membrane</keyword>
<evidence type="ECO:0000313" key="3">
    <source>
        <dbReference type="Proteomes" id="UP000663860"/>
    </source>
</evidence>
<reference evidence="2" key="1">
    <citation type="submission" date="2021-02" db="EMBL/GenBank/DDBJ databases">
        <authorList>
            <person name="Nowell W R."/>
        </authorList>
    </citation>
    <scope>NUCLEOTIDE SEQUENCE</scope>
</reference>
<sequence length="197" mass="23078">MRRLFTWYLQIQFVYVLIFISCIAFCIWLQLVDIRTENTGELALSKMDQSSVLYTPYEFALATRCLLSPTTTVIDNISSYTYISWQRFSFFNNDMFNVKNIYYGTLHNHSVIFKKMAHQSEWITFDNCHYKSSCFRHLKSPLSTLLPCSNTTFISKFRNAFILSTDFDPNDSEISFQVTSQINLEPIVLSVQIDEDI</sequence>
<keyword evidence="1" id="KW-1133">Transmembrane helix</keyword>
<organism evidence="2 3">
    <name type="scientific">Adineta steineri</name>
    <dbReference type="NCBI Taxonomy" id="433720"/>
    <lineage>
        <taxon>Eukaryota</taxon>
        <taxon>Metazoa</taxon>
        <taxon>Spiralia</taxon>
        <taxon>Gnathifera</taxon>
        <taxon>Rotifera</taxon>
        <taxon>Eurotatoria</taxon>
        <taxon>Bdelloidea</taxon>
        <taxon>Adinetida</taxon>
        <taxon>Adinetidae</taxon>
        <taxon>Adineta</taxon>
    </lineage>
</organism>
<gene>
    <name evidence="2" type="ORF">IZO911_LOCUS31886</name>
</gene>
<protein>
    <submittedName>
        <fullName evidence="2">Uncharacterized protein</fullName>
    </submittedName>
</protein>
<dbReference type="EMBL" id="CAJNOE010000536">
    <property type="protein sequence ID" value="CAF1260975.1"/>
    <property type="molecule type" value="Genomic_DNA"/>
</dbReference>
<evidence type="ECO:0000256" key="1">
    <source>
        <dbReference type="SAM" id="Phobius"/>
    </source>
</evidence>
<name>A0A815AW79_9BILA</name>
<dbReference type="AlphaFoldDB" id="A0A815AW79"/>
<keyword evidence="1" id="KW-0812">Transmembrane</keyword>
<proteinExistence type="predicted"/>
<evidence type="ECO:0000313" key="2">
    <source>
        <dbReference type="EMBL" id="CAF1260975.1"/>
    </source>
</evidence>